<feature type="transmembrane region" description="Helical" evidence="1">
    <location>
        <begin position="177"/>
        <end position="197"/>
    </location>
</feature>
<name>A0A0U5FBQ6_LIMRT</name>
<accession>A0A0U5FBQ6</accession>
<reference evidence="3" key="4">
    <citation type="journal article" date="2018" name="BMC Genomics">
        <title>Whole genome sequencing and function prediction of 133 gut anaerobes isolated from chicken caecum in pure cultures.</title>
        <authorList>
            <person name="Medvecky M."/>
            <person name="Cejkova D."/>
            <person name="Polansky O."/>
            <person name="Karasova D."/>
            <person name="Kubasova T."/>
            <person name="Cizek A."/>
            <person name="Rychlik I."/>
        </authorList>
    </citation>
    <scope>NUCLEOTIDE SEQUENCE</scope>
    <source>
        <strain evidence="3">An71</strain>
    </source>
</reference>
<feature type="transmembrane region" description="Helical" evidence="1">
    <location>
        <begin position="203"/>
        <end position="220"/>
    </location>
</feature>
<reference evidence="4" key="3">
    <citation type="submission" date="2017-04" db="EMBL/GenBank/DDBJ databases">
        <title>Function of individual gut microbiota members based on whole genome sequencing of pure cultures obtained from chicken caecum.</title>
        <authorList>
            <person name="Medvecky M."/>
            <person name="Cejkova D."/>
            <person name="Polansky O."/>
            <person name="Karasova D."/>
            <person name="Kubasova T."/>
            <person name="Cizek A."/>
            <person name="Rychlik I."/>
        </authorList>
    </citation>
    <scope>NUCLEOTIDE SEQUENCE [LARGE SCALE GENOMIC DNA]</scope>
    <source>
        <strain evidence="4">An71</strain>
    </source>
</reference>
<dbReference type="AlphaFoldDB" id="A0A0U5FBQ6"/>
<evidence type="ECO:0000313" key="4">
    <source>
        <dbReference type="Proteomes" id="UP000195868"/>
    </source>
</evidence>
<keyword evidence="1" id="KW-1133">Transmembrane helix</keyword>
<feature type="transmembrane region" description="Helical" evidence="1">
    <location>
        <begin position="250"/>
        <end position="269"/>
    </location>
</feature>
<feature type="transmembrane region" description="Helical" evidence="1">
    <location>
        <begin position="421"/>
        <end position="442"/>
    </location>
</feature>
<protein>
    <submittedName>
        <fullName evidence="2">Integral membrane protein</fullName>
    </submittedName>
</protein>
<feature type="transmembrane region" description="Helical" evidence="1">
    <location>
        <begin position="276"/>
        <end position="294"/>
    </location>
</feature>
<sequence>MLIKSSNKLLNLLLFILSSISVIGAISLIPNDFASITKSMFWTLVFLSVFTYSFIKSKSLRKILLRSGRWIIFIFLILTVCWQFILVKALSGNTWWDTSIVARAASGQKNWLGMMYFSYYPNTFYLFRFEKFIFEVLNLSNFKELTTVLNNINIIVLDLSFIFLINAIRRIFKEKEIAYLVGFFSWILIVLSPYVVIFYSDTLGFFISSLILYTLSFFFGNRSILKTYCLCIVLGVLSVIGYFIKPSLVIAYIALIIVGILSIAVKRVSVRKNIKFIVAFLLSFGISFSFLQYYQHHNEIYNIESRMTMPMSHFIVMGMTEKGGYDPQNTKENFDIKDPKKRNQMNIESAAKKLDEMGPTNYLKFLVIKQVSNTSDATFGWRNEAQGVGFLIPFENSHDHFINKIQKIFTSSESGQNWKGYALINQFIWVIVLVGLILSLPLKELKVQFFKYTVIGGMIFLLIFEGGRSRYLIQFLPYIFVLASLGITNTINVVISKKD</sequence>
<dbReference type="Proteomes" id="UP000235484">
    <property type="component" value="Unassembled WGS sequence"/>
</dbReference>
<feature type="transmembrane region" description="Helical" evidence="1">
    <location>
        <begin position="36"/>
        <end position="55"/>
    </location>
</feature>
<reference evidence="5" key="1">
    <citation type="submission" date="2015-10" db="EMBL/GenBank/DDBJ databases">
        <authorList>
            <person name="Crossman L.C."/>
        </authorList>
    </citation>
    <scope>NUCLEOTIDE SEQUENCE [LARGE SCALE GENOMIC DNA]</scope>
    <source>
        <strain evidence="5">20-2</strain>
    </source>
</reference>
<feature type="transmembrane region" description="Helical" evidence="1">
    <location>
        <begin position="148"/>
        <end position="165"/>
    </location>
</feature>
<organism evidence="2 5">
    <name type="scientific">Limosilactobacillus reuteri</name>
    <name type="common">Lactobacillus reuteri</name>
    <dbReference type="NCBI Taxonomy" id="1598"/>
    <lineage>
        <taxon>Bacteria</taxon>
        <taxon>Bacillati</taxon>
        <taxon>Bacillota</taxon>
        <taxon>Bacilli</taxon>
        <taxon>Lactobacillales</taxon>
        <taxon>Lactobacillaceae</taxon>
        <taxon>Limosilactobacillus</taxon>
    </lineage>
</organism>
<feature type="transmembrane region" description="Helical" evidence="1">
    <location>
        <begin position="67"/>
        <end position="86"/>
    </location>
</feature>
<keyword evidence="1" id="KW-0812">Transmembrane</keyword>
<evidence type="ECO:0000313" key="5">
    <source>
        <dbReference type="Proteomes" id="UP000235484"/>
    </source>
</evidence>
<dbReference type="EMBL" id="LN887634">
    <property type="protein sequence ID" value="CUR41632.1"/>
    <property type="molecule type" value="Genomic_DNA"/>
</dbReference>
<proteinExistence type="predicted"/>
<dbReference type="EMBL" id="NFHN01000054">
    <property type="protein sequence ID" value="OUN43157.1"/>
    <property type="molecule type" value="Genomic_DNA"/>
</dbReference>
<keyword evidence="1" id="KW-0472">Membrane</keyword>
<evidence type="ECO:0000256" key="1">
    <source>
        <dbReference type="SAM" id="Phobius"/>
    </source>
</evidence>
<feature type="transmembrane region" description="Helical" evidence="1">
    <location>
        <begin position="475"/>
        <end position="495"/>
    </location>
</feature>
<dbReference type="RefSeq" id="WP_087215979.1">
    <property type="nucleotide sequence ID" value="NZ_CP179918.1"/>
</dbReference>
<evidence type="ECO:0000313" key="3">
    <source>
        <dbReference type="EMBL" id="OUN43157.1"/>
    </source>
</evidence>
<evidence type="ECO:0000313" key="2">
    <source>
        <dbReference type="EMBL" id="CUR41632.1"/>
    </source>
</evidence>
<reference evidence="2" key="2">
    <citation type="submission" date="2015-10" db="EMBL/GenBank/DDBJ databases">
        <authorList>
            <person name="Gilbert D.G."/>
        </authorList>
    </citation>
    <scope>NUCLEOTIDE SEQUENCE [LARGE SCALE GENOMIC DNA]</scope>
    <source>
        <strain evidence="2">20-2</strain>
    </source>
</reference>
<dbReference type="Proteomes" id="UP000195868">
    <property type="component" value="Unassembled WGS sequence"/>
</dbReference>
<feature type="transmembrane region" description="Helical" evidence="1">
    <location>
        <begin position="227"/>
        <end position="244"/>
    </location>
</feature>
<gene>
    <name evidence="3" type="ORF">B5G22_10065</name>
    <name evidence="2" type="ORF">LRLP16767_LR202_01610</name>
</gene>
<feature type="transmembrane region" description="Helical" evidence="1">
    <location>
        <begin position="449"/>
        <end position="469"/>
    </location>
</feature>
<feature type="transmembrane region" description="Helical" evidence="1">
    <location>
        <begin position="12"/>
        <end position="30"/>
    </location>
</feature>